<comment type="function">
    <text evidence="1 5">Component of the RIX1 complex required for processing of ITS2 sequences from 35S pre-rRNA.</text>
</comment>
<evidence type="ECO:0000259" key="7">
    <source>
        <dbReference type="Pfam" id="PF12333"/>
    </source>
</evidence>
<sequence length="353" mass="39747">MGSSTKKKKEKKKDFQKPKLKVGKAKAKPANFTDTSFKSKAIVLHEQLKEDAPDVLERFKHHLSLLTSKTDSQRRDALAYLTGQLSTNPPFNPVGTPTLLMKLLPLMIDASGSVRNQLIKLLRAIPAPEVRSEVEKIMRYIRGAMTHISQEIKDDGLNYMEWLLDVAGDQVVESAGCWVKPLKDFTSILGWTTYVKAKTTTPVPGKGGWTSAPRTTFGAKRYGASYPRQMSVVAKFLECGFKKPEPTPWDAGQWFSNFTHLPTTPDPYGYIGLFAPPRDEDGRMYRDRDERQAIFQKNFYDAYSKGVEDAKKEGGLAGRAAARLDKALKEGMSDYEDTKRYNEDDGLWDGYIM</sequence>
<dbReference type="InterPro" id="IPR016024">
    <property type="entry name" value="ARM-type_fold"/>
</dbReference>
<evidence type="ECO:0000256" key="1">
    <source>
        <dbReference type="ARBA" id="ARBA00002355"/>
    </source>
</evidence>
<comment type="subunit">
    <text evidence="5">Component of the RIX1 complex.</text>
</comment>
<evidence type="ECO:0000256" key="5">
    <source>
        <dbReference type="RuleBase" id="RU368021"/>
    </source>
</evidence>
<evidence type="ECO:0000313" key="9">
    <source>
        <dbReference type="Proteomes" id="UP001408356"/>
    </source>
</evidence>
<dbReference type="InterPro" id="IPR024679">
    <property type="entry name" value="Ipi1_N"/>
</dbReference>
<accession>A0ABR2UIR8</accession>
<keyword evidence="5" id="KW-0698">rRNA processing</keyword>
<dbReference type="SUPFAM" id="SSF48371">
    <property type="entry name" value="ARM repeat"/>
    <property type="match status" value="1"/>
</dbReference>
<evidence type="ECO:0000256" key="4">
    <source>
        <dbReference type="ARBA" id="ARBA00023242"/>
    </source>
</evidence>
<dbReference type="PANTHER" id="PTHR16056">
    <property type="entry name" value="REGULATOR OF MICROTUBULE DYNAMICS PROTEIN"/>
    <property type="match status" value="1"/>
</dbReference>
<dbReference type="Proteomes" id="UP001408356">
    <property type="component" value="Unassembled WGS sequence"/>
</dbReference>
<gene>
    <name evidence="8" type="ORF">SUNI508_02365</name>
</gene>
<proteinExistence type="inferred from homology"/>
<dbReference type="PANTHER" id="PTHR16056:SF2">
    <property type="entry name" value="TESTIS-EXPRESSED PROTEIN 10"/>
    <property type="match status" value="1"/>
</dbReference>
<reference evidence="8 9" key="1">
    <citation type="journal article" date="2024" name="J. Plant Pathol.">
        <title>Sequence and assembly of the genome of Seiridium unicorne, isolate CBS 538.82, causal agent of cypress canker disease.</title>
        <authorList>
            <person name="Scali E."/>
            <person name="Rocca G.D."/>
            <person name="Danti R."/>
            <person name="Garbelotto M."/>
            <person name="Barberini S."/>
            <person name="Baroncelli R."/>
            <person name="Emiliani G."/>
        </authorList>
    </citation>
    <scope>NUCLEOTIDE SEQUENCE [LARGE SCALE GENOMIC DNA]</scope>
    <source>
        <strain evidence="8 9">BM-138-508</strain>
    </source>
</reference>
<evidence type="ECO:0000313" key="8">
    <source>
        <dbReference type="EMBL" id="KAK9414266.1"/>
    </source>
</evidence>
<dbReference type="EMBL" id="JARVKF010000429">
    <property type="protein sequence ID" value="KAK9414266.1"/>
    <property type="molecule type" value="Genomic_DNA"/>
</dbReference>
<keyword evidence="9" id="KW-1185">Reference proteome</keyword>
<feature type="domain" description="Pre-rRNA-processing protein Ipi1 N-terminal" evidence="7">
    <location>
        <begin position="129"/>
        <end position="237"/>
    </location>
</feature>
<feature type="compositionally biased region" description="Basic residues" evidence="6">
    <location>
        <begin position="18"/>
        <end position="27"/>
    </location>
</feature>
<comment type="similarity">
    <text evidence="3 5">Belongs to the IPI1/TEX10 family.</text>
</comment>
<dbReference type="Pfam" id="PF12333">
    <property type="entry name" value="Ipi1_N"/>
    <property type="match status" value="1"/>
</dbReference>
<name>A0ABR2UIR8_9PEZI</name>
<evidence type="ECO:0000256" key="6">
    <source>
        <dbReference type="SAM" id="MobiDB-lite"/>
    </source>
</evidence>
<feature type="compositionally biased region" description="Basic residues" evidence="6">
    <location>
        <begin position="1"/>
        <end position="11"/>
    </location>
</feature>
<evidence type="ECO:0000256" key="2">
    <source>
        <dbReference type="ARBA" id="ARBA00004123"/>
    </source>
</evidence>
<evidence type="ECO:0000256" key="3">
    <source>
        <dbReference type="ARBA" id="ARBA00006427"/>
    </source>
</evidence>
<feature type="region of interest" description="Disordered" evidence="6">
    <location>
        <begin position="1"/>
        <end position="28"/>
    </location>
</feature>
<protein>
    <recommendedName>
        <fullName evidence="5">Pre-rRNA-processing protein</fullName>
    </recommendedName>
</protein>
<comment type="caution">
    <text evidence="8">The sequence shown here is derived from an EMBL/GenBank/DDBJ whole genome shotgun (WGS) entry which is preliminary data.</text>
</comment>
<keyword evidence="4 5" id="KW-0539">Nucleus</keyword>
<keyword evidence="5" id="KW-0690">Ribosome biogenesis</keyword>
<comment type="subcellular location">
    <subcellularLocation>
        <location evidence="2 5">Nucleus</location>
    </subcellularLocation>
</comment>
<organism evidence="8 9">
    <name type="scientific">Seiridium unicorne</name>
    <dbReference type="NCBI Taxonomy" id="138068"/>
    <lineage>
        <taxon>Eukaryota</taxon>
        <taxon>Fungi</taxon>
        <taxon>Dikarya</taxon>
        <taxon>Ascomycota</taxon>
        <taxon>Pezizomycotina</taxon>
        <taxon>Sordariomycetes</taxon>
        <taxon>Xylariomycetidae</taxon>
        <taxon>Amphisphaeriales</taxon>
        <taxon>Sporocadaceae</taxon>
        <taxon>Seiridium</taxon>
    </lineage>
</organism>